<name>A0A9Q1EET9_SYNKA</name>
<sequence length="82" mass="8945">MHLLIAMAAARQRDVATLGPDGQAHRQEGRTAGYGGSPRRTSERVQMAASGTRSSVRKRDPASLAKYKHVNSQRLHLHRGAT</sequence>
<evidence type="ECO:0000256" key="1">
    <source>
        <dbReference type="SAM" id="MobiDB-lite"/>
    </source>
</evidence>
<evidence type="ECO:0000313" key="3">
    <source>
        <dbReference type="Proteomes" id="UP001152622"/>
    </source>
</evidence>
<dbReference type="Proteomes" id="UP001152622">
    <property type="component" value="Chromosome 18"/>
</dbReference>
<evidence type="ECO:0000313" key="2">
    <source>
        <dbReference type="EMBL" id="KAJ8337479.1"/>
    </source>
</evidence>
<comment type="caution">
    <text evidence="2">The sequence shown here is derived from an EMBL/GenBank/DDBJ whole genome shotgun (WGS) entry which is preliminary data.</text>
</comment>
<dbReference type="EMBL" id="JAINUF010000018">
    <property type="protein sequence ID" value="KAJ8337479.1"/>
    <property type="molecule type" value="Genomic_DNA"/>
</dbReference>
<proteinExistence type="predicted"/>
<accession>A0A9Q1EET9</accession>
<keyword evidence="3" id="KW-1185">Reference proteome</keyword>
<dbReference type="AlphaFoldDB" id="A0A9Q1EET9"/>
<gene>
    <name evidence="2" type="ORF">SKAU_G00364450</name>
</gene>
<protein>
    <submittedName>
        <fullName evidence="2">Uncharacterized protein</fullName>
    </submittedName>
</protein>
<feature type="region of interest" description="Disordered" evidence="1">
    <location>
        <begin position="16"/>
        <end position="61"/>
    </location>
</feature>
<organism evidence="2 3">
    <name type="scientific">Synaphobranchus kaupii</name>
    <name type="common">Kaup's arrowtooth eel</name>
    <dbReference type="NCBI Taxonomy" id="118154"/>
    <lineage>
        <taxon>Eukaryota</taxon>
        <taxon>Metazoa</taxon>
        <taxon>Chordata</taxon>
        <taxon>Craniata</taxon>
        <taxon>Vertebrata</taxon>
        <taxon>Euteleostomi</taxon>
        <taxon>Actinopterygii</taxon>
        <taxon>Neopterygii</taxon>
        <taxon>Teleostei</taxon>
        <taxon>Anguilliformes</taxon>
        <taxon>Synaphobranchidae</taxon>
        <taxon>Synaphobranchus</taxon>
    </lineage>
</organism>
<reference evidence="2" key="1">
    <citation type="journal article" date="2023" name="Science">
        <title>Genome structures resolve the early diversification of teleost fishes.</title>
        <authorList>
            <person name="Parey E."/>
            <person name="Louis A."/>
            <person name="Montfort J."/>
            <person name="Bouchez O."/>
            <person name="Roques C."/>
            <person name="Iampietro C."/>
            <person name="Lluch J."/>
            <person name="Castinel A."/>
            <person name="Donnadieu C."/>
            <person name="Desvignes T."/>
            <person name="Floi Bucao C."/>
            <person name="Jouanno E."/>
            <person name="Wen M."/>
            <person name="Mejri S."/>
            <person name="Dirks R."/>
            <person name="Jansen H."/>
            <person name="Henkel C."/>
            <person name="Chen W.J."/>
            <person name="Zahm M."/>
            <person name="Cabau C."/>
            <person name="Klopp C."/>
            <person name="Thompson A.W."/>
            <person name="Robinson-Rechavi M."/>
            <person name="Braasch I."/>
            <person name="Lecointre G."/>
            <person name="Bobe J."/>
            <person name="Postlethwait J.H."/>
            <person name="Berthelot C."/>
            <person name="Roest Crollius H."/>
            <person name="Guiguen Y."/>
        </authorList>
    </citation>
    <scope>NUCLEOTIDE SEQUENCE</scope>
    <source>
        <strain evidence="2">WJC10195</strain>
    </source>
</reference>